<accession>A0A1D9QCB5</accession>
<dbReference type="VEuPathDB" id="FungiDB:sscle_09g073640"/>
<proteinExistence type="predicted"/>
<dbReference type="OrthoDB" id="3546820at2759"/>
<dbReference type="AlphaFoldDB" id="A0A1D9QCB5"/>
<reference evidence="3" key="1">
    <citation type="journal article" date="2017" name="Genome Biol. Evol.">
        <title>The complete genome sequence of the phytopathogenic fungus Sclerotinia sclerotiorum reveals insights into the genome architecture of broad host range pathogens.</title>
        <authorList>
            <person name="Derbyshire M."/>
            <person name="Denton-Giles M."/>
            <person name="Hegedus D."/>
            <person name="Seifbarghy S."/>
            <person name="Rollins J."/>
            <person name="van Kan J."/>
            <person name="Seidl M.F."/>
            <person name="Faino L."/>
            <person name="Mbengue M."/>
            <person name="Navaud O."/>
            <person name="Raffaele S."/>
            <person name="Hammond-Kosack K."/>
            <person name="Heard S."/>
            <person name="Oliver R."/>
        </authorList>
    </citation>
    <scope>NUCLEOTIDE SEQUENCE [LARGE SCALE GENOMIC DNA]</scope>
    <source>
        <strain evidence="3">ATCC 18683 / 1980 / Ss-1</strain>
    </source>
</reference>
<name>A0A1D9QCB5_SCLS1</name>
<feature type="region of interest" description="Disordered" evidence="1">
    <location>
        <begin position="54"/>
        <end position="74"/>
    </location>
</feature>
<evidence type="ECO:0000313" key="2">
    <source>
        <dbReference type="EMBL" id="APA12594.1"/>
    </source>
</evidence>
<sequence>MNRCMKSPTFYPMSDQPVTDIEYISVTAVITISRELASVASSIQNRDAAEDLNSAFGNNLSTTGARGSAPSSSS</sequence>
<evidence type="ECO:0000256" key="1">
    <source>
        <dbReference type="SAM" id="MobiDB-lite"/>
    </source>
</evidence>
<feature type="compositionally biased region" description="Polar residues" evidence="1">
    <location>
        <begin position="55"/>
        <end position="74"/>
    </location>
</feature>
<organism evidence="2 3">
    <name type="scientific">Sclerotinia sclerotiorum (strain ATCC 18683 / 1980 / Ss-1)</name>
    <name type="common">White mold</name>
    <name type="synonym">Whetzelinia sclerotiorum</name>
    <dbReference type="NCBI Taxonomy" id="665079"/>
    <lineage>
        <taxon>Eukaryota</taxon>
        <taxon>Fungi</taxon>
        <taxon>Dikarya</taxon>
        <taxon>Ascomycota</taxon>
        <taxon>Pezizomycotina</taxon>
        <taxon>Leotiomycetes</taxon>
        <taxon>Helotiales</taxon>
        <taxon>Sclerotiniaceae</taxon>
        <taxon>Sclerotinia</taxon>
    </lineage>
</organism>
<protein>
    <submittedName>
        <fullName evidence="2">Uncharacterized protein</fullName>
    </submittedName>
</protein>
<dbReference type="Proteomes" id="UP000177798">
    <property type="component" value="Chromosome 9"/>
</dbReference>
<dbReference type="EMBL" id="CP017822">
    <property type="protein sequence ID" value="APA12594.1"/>
    <property type="molecule type" value="Genomic_DNA"/>
</dbReference>
<evidence type="ECO:0000313" key="3">
    <source>
        <dbReference type="Proteomes" id="UP000177798"/>
    </source>
</evidence>
<gene>
    <name evidence="2" type="ORF">sscle_09g073640</name>
</gene>